<reference evidence="6" key="1">
    <citation type="submission" date="2013-08" db="EMBL/GenBank/DDBJ databases">
        <authorList>
            <person name="Mendez C."/>
            <person name="Richter M."/>
            <person name="Ferrer M."/>
            <person name="Sanchez J."/>
        </authorList>
    </citation>
    <scope>NUCLEOTIDE SEQUENCE</scope>
</reference>
<feature type="non-terminal residue" evidence="6">
    <location>
        <position position="122"/>
    </location>
</feature>
<evidence type="ECO:0000259" key="5">
    <source>
        <dbReference type="Pfam" id="PF02867"/>
    </source>
</evidence>
<dbReference type="EC" id="1.17.4.1" evidence="6"/>
<dbReference type="GO" id="GO:0004748">
    <property type="term" value="F:ribonucleoside-diphosphate reductase activity, thioredoxin disulfide as acceptor"/>
    <property type="evidence" value="ECO:0007669"/>
    <property type="project" value="UniProtKB-EC"/>
</dbReference>
<proteinExistence type="predicted"/>
<evidence type="ECO:0000256" key="1">
    <source>
        <dbReference type="ARBA" id="ARBA00001922"/>
    </source>
</evidence>
<protein>
    <submittedName>
        <fullName evidence="6">Protein containing Ribonucleotide reductase large subunit</fullName>
        <ecNumber evidence="6">1.17.4.1</ecNumber>
    </submittedName>
</protein>
<organism evidence="6">
    <name type="scientific">mine drainage metagenome</name>
    <dbReference type="NCBI Taxonomy" id="410659"/>
    <lineage>
        <taxon>unclassified sequences</taxon>
        <taxon>metagenomes</taxon>
        <taxon>ecological metagenomes</taxon>
    </lineage>
</organism>
<dbReference type="PRINTS" id="PR01183">
    <property type="entry name" value="RIBORDTASEM1"/>
</dbReference>
<name>T1A619_9ZZZZ</name>
<reference evidence="6" key="2">
    <citation type="journal article" date="2014" name="ISME J.">
        <title>Microbial stratification in low pH oxic and suboxic macroscopic growths along an acid mine drainage.</title>
        <authorList>
            <person name="Mendez-Garcia C."/>
            <person name="Mesa V."/>
            <person name="Sprenger R.R."/>
            <person name="Richter M."/>
            <person name="Diez M.S."/>
            <person name="Solano J."/>
            <person name="Bargiela R."/>
            <person name="Golyshina O.V."/>
            <person name="Manteca A."/>
            <person name="Ramos J.L."/>
            <person name="Gallego J.R."/>
            <person name="Llorente I."/>
            <person name="Martins Dos Santos V.A."/>
            <person name="Jensen O.N."/>
            <person name="Pelaez A.I."/>
            <person name="Sanchez J."/>
            <person name="Ferrer M."/>
        </authorList>
    </citation>
    <scope>NUCLEOTIDE SEQUENCE</scope>
</reference>
<dbReference type="GO" id="GO:0031419">
    <property type="term" value="F:cobalamin binding"/>
    <property type="evidence" value="ECO:0007669"/>
    <property type="project" value="UniProtKB-KW"/>
</dbReference>
<dbReference type="AlphaFoldDB" id="T1A619"/>
<evidence type="ECO:0000256" key="2">
    <source>
        <dbReference type="ARBA" id="ARBA00022628"/>
    </source>
</evidence>
<dbReference type="Gene3D" id="3.20.70.20">
    <property type="match status" value="1"/>
</dbReference>
<dbReference type="PANTHER" id="PTHR43371:SF1">
    <property type="entry name" value="RIBONUCLEOSIDE-DIPHOSPHATE REDUCTASE"/>
    <property type="match status" value="1"/>
</dbReference>
<evidence type="ECO:0000313" key="6">
    <source>
        <dbReference type="EMBL" id="EQD37310.1"/>
    </source>
</evidence>
<dbReference type="InterPro" id="IPR050862">
    <property type="entry name" value="RdRp_reductase_class-2"/>
</dbReference>
<comment type="caution">
    <text evidence="6">The sequence shown here is derived from an EMBL/GenBank/DDBJ whole genome shotgun (WGS) entry which is preliminary data.</text>
</comment>
<sequence>MLFIDRINAENNLGYAETLSATNPCAEEPLPPYGACNLGSLNLTTFVLDPFSARARLDETALHECARLAVRFLDDVIEISRFPLPPQRLESHRTRRIGLGITGLADALVLLGLRYDTERARD</sequence>
<dbReference type="PANTHER" id="PTHR43371">
    <property type="entry name" value="VITAMIN B12-DEPENDENT RIBONUCLEOTIDE REDUCTASE"/>
    <property type="match status" value="1"/>
</dbReference>
<dbReference type="InterPro" id="IPR000788">
    <property type="entry name" value="RNR_lg_C"/>
</dbReference>
<keyword evidence="2" id="KW-0846">Cobalamin</keyword>
<comment type="cofactor">
    <cofactor evidence="1">
        <name>adenosylcob(III)alamin</name>
        <dbReference type="ChEBI" id="CHEBI:18408"/>
    </cofactor>
</comment>
<evidence type="ECO:0000256" key="4">
    <source>
        <dbReference type="ARBA" id="ARBA00023285"/>
    </source>
</evidence>
<gene>
    <name evidence="6" type="ORF">B1A_17645</name>
</gene>
<evidence type="ECO:0000256" key="3">
    <source>
        <dbReference type="ARBA" id="ARBA00023002"/>
    </source>
</evidence>
<dbReference type="SUPFAM" id="SSF51998">
    <property type="entry name" value="PFL-like glycyl radical enzymes"/>
    <property type="match status" value="1"/>
</dbReference>
<accession>T1A619</accession>
<keyword evidence="3 6" id="KW-0560">Oxidoreductase</keyword>
<dbReference type="EMBL" id="AUZX01012981">
    <property type="protein sequence ID" value="EQD37310.1"/>
    <property type="molecule type" value="Genomic_DNA"/>
</dbReference>
<feature type="domain" description="Ribonucleotide reductase large subunit C-terminal" evidence="5">
    <location>
        <begin position="1"/>
        <end position="122"/>
    </location>
</feature>
<dbReference type="Pfam" id="PF02867">
    <property type="entry name" value="Ribonuc_red_lgC"/>
    <property type="match status" value="1"/>
</dbReference>
<keyword evidence="4" id="KW-0170">Cobalt</keyword>